<name>A0A2V2XBL6_TRYCR</name>
<keyword evidence="5 6" id="KW-0472">Membrane</keyword>
<protein>
    <submittedName>
        <fullName evidence="8">Putative phosphatidic acid phosphatase protein</fullName>
    </submittedName>
</protein>
<feature type="domain" description="Phosphatidic acid phosphatase type 2/haloperoxidase" evidence="7">
    <location>
        <begin position="156"/>
        <end position="291"/>
    </location>
</feature>
<dbReference type="OMA" id="VSLWRIF"/>
<keyword evidence="4 6" id="KW-1133">Transmembrane helix</keyword>
<comment type="caution">
    <text evidence="8">The sequence shown here is derived from an EMBL/GenBank/DDBJ whole genome shotgun (WGS) entry which is preliminary data.</text>
</comment>
<evidence type="ECO:0000313" key="8">
    <source>
        <dbReference type="EMBL" id="PWV17543.1"/>
    </source>
</evidence>
<keyword evidence="3 6" id="KW-0812">Transmembrane</keyword>
<evidence type="ECO:0000259" key="7">
    <source>
        <dbReference type="SMART" id="SM00014"/>
    </source>
</evidence>
<dbReference type="VEuPathDB" id="TriTrypDB:TcCL_NonESM01246"/>
<dbReference type="VEuPathDB" id="TriTrypDB:C4B63_4g558"/>
<feature type="transmembrane region" description="Helical" evidence="6">
    <location>
        <begin position="16"/>
        <end position="33"/>
    </location>
</feature>
<dbReference type="VEuPathDB" id="TriTrypDB:C3747_18g199"/>
<dbReference type="GO" id="GO:0008195">
    <property type="term" value="F:phosphatidate phosphatase activity"/>
    <property type="evidence" value="ECO:0007669"/>
    <property type="project" value="TreeGrafter"/>
</dbReference>
<dbReference type="VEuPathDB" id="TriTrypDB:Tc_MARK_4880"/>
<feature type="transmembrane region" description="Helical" evidence="6">
    <location>
        <begin position="276"/>
        <end position="298"/>
    </location>
</feature>
<dbReference type="InterPro" id="IPR000326">
    <property type="entry name" value="PAP2/HPO"/>
</dbReference>
<dbReference type="InterPro" id="IPR043216">
    <property type="entry name" value="PAP-like"/>
</dbReference>
<dbReference type="VEuPathDB" id="TriTrypDB:TcBrA4_0084460"/>
<feature type="transmembrane region" description="Helical" evidence="6">
    <location>
        <begin position="156"/>
        <end position="178"/>
    </location>
</feature>
<dbReference type="VEuPathDB" id="TriTrypDB:ECC02_001163"/>
<dbReference type="VEuPathDB" id="TriTrypDB:BCY84_18718"/>
<reference evidence="8 9" key="1">
    <citation type="journal article" date="2018" name="Microb. Genom.">
        <title>Expanding an expanded genome: long-read sequencing of Trypanosoma cruzi.</title>
        <authorList>
            <person name="Berna L."/>
            <person name="Rodriguez M."/>
            <person name="Chiribao M.L."/>
            <person name="Parodi-Talice A."/>
            <person name="Pita S."/>
            <person name="Rijo G."/>
            <person name="Alvarez-Valin F."/>
            <person name="Robello C."/>
        </authorList>
    </citation>
    <scope>NUCLEOTIDE SEQUENCE [LARGE SCALE GENOMIC DNA]</scope>
    <source>
        <strain evidence="8 9">TCC</strain>
    </source>
</reference>
<organism evidence="8 9">
    <name type="scientific">Trypanosoma cruzi</name>
    <dbReference type="NCBI Taxonomy" id="5693"/>
    <lineage>
        <taxon>Eukaryota</taxon>
        <taxon>Discoba</taxon>
        <taxon>Euglenozoa</taxon>
        <taxon>Kinetoplastea</taxon>
        <taxon>Metakinetoplastina</taxon>
        <taxon>Trypanosomatida</taxon>
        <taxon>Trypanosomatidae</taxon>
        <taxon>Trypanosoma</taxon>
        <taxon>Schizotrypanum</taxon>
    </lineage>
</organism>
<dbReference type="GO" id="GO:0016020">
    <property type="term" value="C:membrane"/>
    <property type="evidence" value="ECO:0007669"/>
    <property type="project" value="UniProtKB-SubCell"/>
</dbReference>
<evidence type="ECO:0000256" key="6">
    <source>
        <dbReference type="SAM" id="Phobius"/>
    </source>
</evidence>
<dbReference type="VEuPathDB" id="TriTrypDB:TCSYLVIO_006170"/>
<evidence type="ECO:0000256" key="5">
    <source>
        <dbReference type="ARBA" id="ARBA00023136"/>
    </source>
</evidence>
<dbReference type="AlphaFoldDB" id="A0A2V2XBL6"/>
<evidence type="ECO:0000256" key="4">
    <source>
        <dbReference type="ARBA" id="ARBA00022989"/>
    </source>
</evidence>
<comment type="subcellular location">
    <subcellularLocation>
        <location evidence="1">Membrane</location>
        <topology evidence="1">Multi-pass membrane protein</topology>
    </subcellularLocation>
</comment>
<dbReference type="SMART" id="SM00014">
    <property type="entry name" value="acidPPc"/>
    <property type="match status" value="1"/>
</dbReference>
<dbReference type="VEuPathDB" id="TriTrypDB:TcCLB.511277.359"/>
<evidence type="ECO:0000256" key="3">
    <source>
        <dbReference type="ARBA" id="ARBA00022692"/>
    </source>
</evidence>
<dbReference type="GO" id="GO:0006644">
    <property type="term" value="P:phospholipid metabolic process"/>
    <property type="evidence" value="ECO:0007669"/>
    <property type="project" value="InterPro"/>
</dbReference>
<dbReference type="GO" id="GO:0046839">
    <property type="term" value="P:phospholipid dephosphorylation"/>
    <property type="evidence" value="ECO:0007669"/>
    <property type="project" value="TreeGrafter"/>
</dbReference>
<dbReference type="VEuPathDB" id="TriTrypDB:TcCLB.511355.30"/>
<dbReference type="Proteomes" id="UP000246078">
    <property type="component" value="Unassembled WGS sequence"/>
</dbReference>
<dbReference type="InterPro" id="IPR036938">
    <property type="entry name" value="PAP2/HPO_sf"/>
</dbReference>
<evidence type="ECO:0000313" key="9">
    <source>
        <dbReference type="Proteomes" id="UP000246078"/>
    </source>
</evidence>
<dbReference type="OrthoDB" id="8907274at2759"/>
<evidence type="ECO:0000256" key="1">
    <source>
        <dbReference type="ARBA" id="ARBA00004141"/>
    </source>
</evidence>
<dbReference type="Pfam" id="PF01569">
    <property type="entry name" value="PAP2"/>
    <property type="match status" value="1"/>
</dbReference>
<dbReference type="Gene3D" id="1.20.144.10">
    <property type="entry name" value="Phosphatidic acid phosphatase type 2/haloperoxidase"/>
    <property type="match status" value="1"/>
</dbReference>
<accession>A0A2V2XBL6</accession>
<dbReference type="CDD" id="cd03390">
    <property type="entry name" value="PAP2_containing_1_like"/>
    <property type="match status" value="1"/>
</dbReference>
<comment type="similarity">
    <text evidence="2">Belongs to the PA-phosphatase related phosphoesterase family.</text>
</comment>
<dbReference type="SUPFAM" id="SSF48317">
    <property type="entry name" value="Acid phosphatase/Vanadium-dependent haloperoxidase"/>
    <property type="match status" value="1"/>
</dbReference>
<feature type="transmembrane region" description="Helical" evidence="6">
    <location>
        <begin position="54"/>
        <end position="79"/>
    </location>
</feature>
<dbReference type="EMBL" id="PRFC01000018">
    <property type="protein sequence ID" value="PWV17543.1"/>
    <property type="molecule type" value="Genomic_DNA"/>
</dbReference>
<dbReference type="PANTHER" id="PTHR10165">
    <property type="entry name" value="LIPID PHOSPHATE PHOSPHATASE"/>
    <property type="match status" value="1"/>
</dbReference>
<dbReference type="PANTHER" id="PTHR10165:SF35">
    <property type="entry name" value="RE23632P"/>
    <property type="match status" value="1"/>
</dbReference>
<sequence>MLPYQKVLKVLQKLRIVDYLLCVFLCTAALTIGKKVRPHCRQFSWQDATIGHTYAGAGLFPSWSLAPIAILPALIYFVVELIRALLWRPDTRPSHGPSTSLDLVTNALETRNSERMNMRRCHTEEADGGTVINTSDGEEAGGNARWWLFLEKLNHWLLAQAFSVTLSMFIVDITKLYAGRLRPDFLARLENEGYSEKSTGVDWCKVAREGRLSFPSGHAAISFSSIVTLVLFFVGHLQVFYFASPLRLFLSMLPLILPIVVAVSRTRDNRHHFSDVLAGGIIGTGCALLSVTVLFRVVKRNGMFLPRRQDYASKR</sequence>
<dbReference type="VEuPathDB" id="TriTrypDB:C4B63_4g333"/>
<gene>
    <name evidence="8" type="ORF">C3747_18g199</name>
</gene>
<dbReference type="VEuPathDB" id="TriTrypDB:TCDM_02337"/>
<evidence type="ECO:0000256" key="2">
    <source>
        <dbReference type="ARBA" id="ARBA00008816"/>
    </source>
</evidence>
<feature type="transmembrane region" description="Helical" evidence="6">
    <location>
        <begin position="218"/>
        <end position="240"/>
    </location>
</feature>
<dbReference type="VEuPathDB" id="TriTrypDB:TcG_05901"/>
<proteinExistence type="inferred from homology"/>